<dbReference type="PANTHER" id="PTHR42200:SF2">
    <property type="entry name" value="ARCHAEAL FLAGELLA-RELATED PROTEIN F"/>
    <property type="match status" value="1"/>
</dbReference>
<protein>
    <submittedName>
        <fullName evidence="3">Flagellin</fullName>
    </submittedName>
</protein>
<dbReference type="AlphaFoldDB" id="L9X0Y3"/>
<feature type="transmembrane region" description="Helical" evidence="2">
    <location>
        <begin position="6"/>
        <end position="27"/>
    </location>
</feature>
<keyword evidence="4" id="KW-1185">Reference proteome</keyword>
<dbReference type="STRING" id="1227499.C493_12938"/>
<dbReference type="GO" id="GO:0005198">
    <property type="term" value="F:structural molecule activity"/>
    <property type="evidence" value="ECO:0007669"/>
    <property type="project" value="InterPro"/>
</dbReference>
<dbReference type="OrthoDB" id="183655at2157"/>
<feature type="compositionally biased region" description="Low complexity" evidence="1">
    <location>
        <begin position="217"/>
        <end position="238"/>
    </location>
</feature>
<evidence type="ECO:0000313" key="4">
    <source>
        <dbReference type="Proteomes" id="UP000011602"/>
    </source>
</evidence>
<feature type="compositionally biased region" description="Polar residues" evidence="1">
    <location>
        <begin position="199"/>
        <end position="215"/>
    </location>
</feature>
<dbReference type="Proteomes" id="UP000011602">
    <property type="component" value="Unassembled WGS sequence"/>
</dbReference>
<accession>L9X0Y3</accession>
<evidence type="ECO:0000256" key="2">
    <source>
        <dbReference type="SAM" id="Phobius"/>
    </source>
</evidence>
<dbReference type="eggNOG" id="arCOG01822">
    <property type="taxonomic scope" value="Archaea"/>
</dbReference>
<name>L9X0Y3_9EURY</name>
<keyword evidence="2" id="KW-1133">Transmembrane helix</keyword>
<dbReference type="RefSeq" id="WP_007259861.1">
    <property type="nucleotide sequence ID" value="NZ_AOHZ01000060.1"/>
</dbReference>
<dbReference type="GO" id="GO:0097588">
    <property type="term" value="P:archaeal or bacterial-type flagellum-dependent cell motility"/>
    <property type="evidence" value="ECO:0007669"/>
    <property type="project" value="InterPro"/>
</dbReference>
<keyword evidence="2" id="KW-0812">Transmembrane</keyword>
<gene>
    <name evidence="3" type="ORF">C493_12938</name>
</gene>
<reference evidence="3 4" key="1">
    <citation type="journal article" date="2014" name="PLoS Genet.">
        <title>Phylogenetically driven sequencing of extremely halophilic archaea reveals strategies for static and dynamic osmo-response.</title>
        <authorList>
            <person name="Becker E.A."/>
            <person name="Seitzer P.M."/>
            <person name="Tritt A."/>
            <person name="Larsen D."/>
            <person name="Krusor M."/>
            <person name="Yao A.I."/>
            <person name="Wu D."/>
            <person name="Madern D."/>
            <person name="Eisen J.A."/>
            <person name="Darling A.E."/>
            <person name="Facciotti M.T."/>
        </authorList>
    </citation>
    <scope>NUCLEOTIDE SEQUENCE [LARGE SCALE GENOMIC DNA]</scope>
    <source>
        <strain evidence="3 4">JCM 12255</strain>
    </source>
</reference>
<evidence type="ECO:0000313" key="3">
    <source>
        <dbReference type="EMBL" id="ELY54258.1"/>
    </source>
</evidence>
<keyword evidence="3" id="KW-0969">Cilium</keyword>
<keyword evidence="2" id="KW-0472">Membrane</keyword>
<proteinExistence type="predicted"/>
<dbReference type="EMBL" id="AOHZ01000060">
    <property type="protein sequence ID" value="ELY54258.1"/>
    <property type="molecule type" value="Genomic_DNA"/>
</dbReference>
<keyword evidence="3" id="KW-0282">Flagellum</keyword>
<dbReference type="PANTHER" id="PTHR42200">
    <property type="entry name" value="ARCHAEAL FLAGELLA-RELATED PROTEIN F-RELATED"/>
    <property type="match status" value="1"/>
</dbReference>
<sequence length="268" mass="28468">MVRTSIVHVLLFIAAVSISTMFVGVVVTEAGLYAQSTESESERDVAAIDAEIDLINDPEAGTTYAEDDGDGSLTLYVKNVGGSSLDPGDADVLLNGEYVSPADSRLLSDGDVWRVDSVLEVTVPTSTALEPGDHRAVVEIDGAREILEFEHRVANWDWNEFDGLDGQNSTVEDCGPEECTVVLDESDDDPVLEMPMETVQPQPDESVSYESSNGSVGAFDGETETAGTTDGDGTDGVTLSLDETGETTVTLDAGWDADAITIYVEAEE</sequence>
<keyword evidence="3" id="KW-0966">Cell projection</keyword>
<comment type="caution">
    <text evidence="3">The sequence shown here is derived from an EMBL/GenBank/DDBJ whole genome shotgun (WGS) entry which is preliminary data.</text>
</comment>
<dbReference type="PATRIC" id="fig|1227499.3.peg.2656"/>
<dbReference type="Pfam" id="PF01917">
    <property type="entry name" value="Flagellin_arch-type"/>
    <property type="match status" value="1"/>
</dbReference>
<organism evidence="3 4">
    <name type="scientific">Natronolimnohabitans innermongolicus JCM 12255</name>
    <dbReference type="NCBI Taxonomy" id="1227499"/>
    <lineage>
        <taxon>Archaea</taxon>
        <taxon>Methanobacteriati</taxon>
        <taxon>Methanobacteriota</taxon>
        <taxon>Stenosarchaea group</taxon>
        <taxon>Halobacteria</taxon>
        <taxon>Halobacteriales</taxon>
        <taxon>Natrialbaceae</taxon>
        <taxon>Natronolimnohabitans</taxon>
    </lineage>
</organism>
<dbReference type="InterPro" id="IPR002774">
    <property type="entry name" value="Flagellin_arc-type"/>
</dbReference>
<feature type="region of interest" description="Disordered" evidence="1">
    <location>
        <begin position="199"/>
        <end position="240"/>
    </location>
</feature>
<evidence type="ECO:0000256" key="1">
    <source>
        <dbReference type="SAM" id="MobiDB-lite"/>
    </source>
</evidence>